<evidence type="ECO:0000313" key="2">
    <source>
        <dbReference type="EMBL" id="KEH38011.1"/>
    </source>
</evidence>
<dbReference type="PANTHER" id="PTHR46867:SF4">
    <property type="entry name" value="MITOCHONDRIAL IMPORT RECEPTOR SUBUNIT TOM9-2"/>
    <property type="match status" value="1"/>
</dbReference>
<evidence type="ECO:0000313" key="4">
    <source>
        <dbReference type="EnsemblPlants" id="KEH38011"/>
    </source>
</evidence>
<dbReference type="STRING" id="3880.A0A072V8Q7"/>
<dbReference type="EMBL" id="CM001218">
    <property type="protein sequence ID" value="KEH38011.1"/>
    <property type="molecule type" value="Genomic_DNA"/>
</dbReference>
<dbReference type="PANTHER" id="PTHR46867">
    <property type="entry name" value="MITOCHONDRIAL IMPORT RECEPTOR SUBUNIT TOM9-2"/>
    <property type="match status" value="1"/>
</dbReference>
<keyword evidence="1 2" id="KW-0812">Transmembrane</keyword>
<evidence type="ECO:0000313" key="5">
    <source>
        <dbReference type="Proteomes" id="UP000002051"/>
    </source>
</evidence>
<keyword evidence="1" id="KW-1133">Transmembrane helix</keyword>
<dbReference type="Gramene" id="rna10204">
    <property type="protein sequence ID" value="RHN74189.1"/>
    <property type="gene ID" value="gene10204"/>
</dbReference>
<protein>
    <submittedName>
        <fullName evidence="3">Putative mitochondrial import receptor subunit Tom22</fullName>
    </submittedName>
    <submittedName>
        <fullName evidence="2">Transmembrane protein, putative</fullName>
    </submittedName>
</protein>
<dbReference type="EMBL" id="PSQE01000002">
    <property type="protein sequence ID" value="RHN74189.1"/>
    <property type="molecule type" value="Genomic_DNA"/>
</dbReference>
<organism evidence="2 5">
    <name type="scientific">Medicago truncatula</name>
    <name type="common">Barrel medic</name>
    <name type="synonym">Medicago tribuloides</name>
    <dbReference type="NCBI Taxonomy" id="3880"/>
    <lineage>
        <taxon>Eukaryota</taxon>
        <taxon>Viridiplantae</taxon>
        <taxon>Streptophyta</taxon>
        <taxon>Embryophyta</taxon>
        <taxon>Tracheophyta</taxon>
        <taxon>Spermatophyta</taxon>
        <taxon>Magnoliopsida</taxon>
        <taxon>eudicotyledons</taxon>
        <taxon>Gunneridae</taxon>
        <taxon>Pentapetalae</taxon>
        <taxon>rosids</taxon>
        <taxon>fabids</taxon>
        <taxon>Fabales</taxon>
        <taxon>Fabaceae</taxon>
        <taxon>Papilionoideae</taxon>
        <taxon>50 kb inversion clade</taxon>
        <taxon>NPAAA clade</taxon>
        <taxon>Hologalegina</taxon>
        <taxon>IRL clade</taxon>
        <taxon>Trifolieae</taxon>
        <taxon>Medicago</taxon>
    </lineage>
</organism>
<keyword evidence="1" id="KW-0472">Membrane</keyword>
<dbReference type="Proteomes" id="UP000265566">
    <property type="component" value="Chromosome 2"/>
</dbReference>
<dbReference type="EnsemblPlants" id="KEH38011">
    <property type="protein sequence ID" value="KEH38011"/>
    <property type="gene ID" value="MTR_2g055920"/>
</dbReference>
<accession>A0A072V8Q7</accession>
<reference evidence="2 5" key="2">
    <citation type="journal article" date="2014" name="BMC Genomics">
        <title>An improved genome release (version Mt4.0) for the model legume Medicago truncatula.</title>
        <authorList>
            <person name="Tang H."/>
            <person name="Krishnakumar V."/>
            <person name="Bidwell S."/>
            <person name="Rosen B."/>
            <person name="Chan A."/>
            <person name="Zhou S."/>
            <person name="Gentzbittel L."/>
            <person name="Childs K.L."/>
            <person name="Yandell M."/>
            <person name="Gundlach H."/>
            <person name="Mayer K.F."/>
            <person name="Schwartz D.C."/>
            <person name="Town C.D."/>
        </authorList>
    </citation>
    <scope>GENOME REANNOTATION</scope>
    <source>
        <strain evidence="2">A17</strain>
        <strain evidence="4 5">cv. Jemalong A17</strain>
    </source>
</reference>
<evidence type="ECO:0000313" key="6">
    <source>
        <dbReference type="Proteomes" id="UP000265566"/>
    </source>
</evidence>
<dbReference type="Proteomes" id="UP000002051">
    <property type="component" value="Chromosome 2"/>
</dbReference>
<name>A0A072V8Q7_MEDTR</name>
<feature type="transmembrane region" description="Helical" evidence="1">
    <location>
        <begin position="44"/>
        <end position="63"/>
    </location>
</feature>
<dbReference type="AlphaFoldDB" id="A0A072V8Q7"/>
<reference evidence="4" key="3">
    <citation type="submission" date="2015-04" db="UniProtKB">
        <authorList>
            <consortium name="EnsemblPlants"/>
        </authorList>
    </citation>
    <scope>IDENTIFICATION</scope>
    <source>
        <strain evidence="4">cv. Jemalong A17</strain>
    </source>
</reference>
<sequence length="82" mass="9232">MPSRHSFSIEVKFKVPKFSFSDIKEMASNSVVTAKKLFHRTSTAAWVGGISFMVLVLPLIMALDREQKMLNQLESQVSTTNI</sequence>
<reference evidence="6" key="4">
    <citation type="journal article" date="2018" name="Nat. Plants">
        <title>Whole-genome landscape of Medicago truncatula symbiotic genes.</title>
        <authorList>
            <person name="Pecrix Y."/>
            <person name="Staton S.E."/>
            <person name="Sallet E."/>
            <person name="Lelandais-Briere C."/>
            <person name="Moreau S."/>
            <person name="Carrere S."/>
            <person name="Blein T."/>
            <person name="Jardinaud M.F."/>
            <person name="Latrasse D."/>
            <person name="Zouine M."/>
            <person name="Zahm M."/>
            <person name="Kreplak J."/>
            <person name="Mayjonade B."/>
            <person name="Satge C."/>
            <person name="Perez M."/>
            <person name="Cauet S."/>
            <person name="Marande W."/>
            <person name="Chantry-Darmon C."/>
            <person name="Lopez-Roques C."/>
            <person name="Bouchez O."/>
            <person name="Berard A."/>
            <person name="Debelle F."/>
            <person name="Munos S."/>
            <person name="Bendahmane A."/>
            <person name="Berges H."/>
            <person name="Niebel A."/>
            <person name="Buitink J."/>
            <person name="Frugier F."/>
            <person name="Benhamed M."/>
            <person name="Crespi M."/>
            <person name="Gouzy J."/>
            <person name="Gamas P."/>
        </authorList>
    </citation>
    <scope>NUCLEOTIDE SEQUENCE [LARGE SCALE GENOMIC DNA]</scope>
    <source>
        <strain evidence="6">cv. Jemalong A17</strain>
    </source>
</reference>
<evidence type="ECO:0000256" key="1">
    <source>
        <dbReference type="SAM" id="Phobius"/>
    </source>
</evidence>
<gene>
    <name evidence="2" type="ordered locus">MTR_2g055920</name>
    <name evidence="3" type="ORF">MtrunA17_Chr2g0307501</name>
</gene>
<reference evidence="3" key="5">
    <citation type="journal article" date="2018" name="Nat. Plants">
        <title>Whole-genome landscape of Medicago truncatula symbiotic genes.</title>
        <authorList>
            <person name="Pecrix Y."/>
            <person name="Gamas P."/>
            <person name="Carrere S."/>
        </authorList>
    </citation>
    <scope>NUCLEOTIDE SEQUENCE</scope>
    <source>
        <tissue evidence="3">Leaves</tissue>
    </source>
</reference>
<keyword evidence="5" id="KW-1185">Reference proteome</keyword>
<keyword evidence="3" id="KW-0675">Receptor</keyword>
<reference evidence="2 5" key="1">
    <citation type="journal article" date="2011" name="Nature">
        <title>The Medicago genome provides insight into the evolution of rhizobial symbioses.</title>
        <authorList>
            <person name="Young N.D."/>
            <person name="Debelle F."/>
            <person name="Oldroyd G.E."/>
            <person name="Geurts R."/>
            <person name="Cannon S.B."/>
            <person name="Udvardi M.K."/>
            <person name="Benedito V.A."/>
            <person name="Mayer K.F."/>
            <person name="Gouzy J."/>
            <person name="Schoof H."/>
            <person name="Van de Peer Y."/>
            <person name="Proost S."/>
            <person name="Cook D.R."/>
            <person name="Meyers B.C."/>
            <person name="Spannagl M."/>
            <person name="Cheung F."/>
            <person name="De Mita S."/>
            <person name="Krishnakumar V."/>
            <person name="Gundlach H."/>
            <person name="Zhou S."/>
            <person name="Mudge J."/>
            <person name="Bharti A.K."/>
            <person name="Murray J.D."/>
            <person name="Naoumkina M.A."/>
            <person name="Rosen B."/>
            <person name="Silverstein K.A."/>
            <person name="Tang H."/>
            <person name="Rombauts S."/>
            <person name="Zhao P.X."/>
            <person name="Zhou P."/>
            <person name="Barbe V."/>
            <person name="Bardou P."/>
            <person name="Bechner M."/>
            <person name="Bellec A."/>
            <person name="Berger A."/>
            <person name="Berges H."/>
            <person name="Bidwell S."/>
            <person name="Bisseling T."/>
            <person name="Choisne N."/>
            <person name="Couloux A."/>
            <person name="Denny R."/>
            <person name="Deshpande S."/>
            <person name="Dai X."/>
            <person name="Doyle J.J."/>
            <person name="Dudez A.M."/>
            <person name="Farmer A.D."/>
            <person name="Fouteau S."/>
            <person name="Franken C."/>
            <person name="Gibelin C."/>
            <person name="Gish J."/>
            <person name="Goldstein S."/>
            <person name="Gonzalez A.J."/>
            <person name="Green P.J."/>
            <person name="Hallab A."/>
            <person name="Hartog M."/>
            <person name="Hua A."/>
            <person name="Humphray S.J."/>
            <person name="Jeong D.H."/>
            <person name="Jing Y."/>
            <person name="Jocker A."/>
            <person name="Kenton S.M."/>
            <person name="Kim D.J."/>
            <person name="Klee K."/>
            <person name="Lai H."/>
            <person name="Lang C."/>
            <person name="Lin S."/>
            <person name="Macmil S.L."/>
            <person name="Magdelenat G."/>
            <person name="Matthews L."/>
            <person name="McCorrison J."/>
            <person name="Monaghan E.L."/>
            <person name="Mun J.H."/>
            <person name="Najar F.Z."/>
            <person name="Nicholson C."/>
            <person name="Noirot C."/>
            <person name="O'Bleness M."/>
            <person name="Paule C.R."/>
            <person name="Poulain J."/>
            <person name="Prion F."/>
            <person name="Qin B."/>
            <person name="Qu C."/>
            <person name="Retzel E.F."/>
            <person name="Riddle C."/>
            <person name="Sallet E."/>
            <person name="Samain S."/>
            <person name="Samson N."/>
            <person name="Sanders I."/>
            <person name="Saurat O."/>
            <person name="Scarpelli C."/>
            <person name="Schiex T."/>
            <person name="Segurens B."/>
            <person name="Severin A.J."/>
            <person name="Sherrier D.J."/>
            <person name="Shi R."/>
            <person name="Sims S."/>
            <person name="Singer S.R."/>
            <person name="Sinharoy S."/>
            <person name="Sterck L."/>
            <person name="Viollet A."/>
            <person name="Wang B.B."/>
            <person name="Wang K."/>
            <person name="Wang M."/>
            <person name="Wang X."/>
            <person name="Warfsmann J."/>
            <person name="Weissenbach J."/>
            <person name="White D.D."/>
            <person name="White J.D."/>
            <person name="Wiley G.B."/>
            <person name="Wincker P."/>
            <person name="Xing Y."/>
            <person name="Yang L."/>
            <person name="Yao Z."/>
            <person name="Ying F."/>
            <person name="Zhai J."/>
            <person name="Zhou L."/>
            <person name="Zuber A."/>
            <person name="Denarie J."/>
            <person name="Dixon R.A."/>
            <person name="May G.D."/>
            <person name="Schwartz D.C."/>
            <person name="Rogers J."/>
            <person name="Quetier F."/>
            <person name="Town C.D."/>
            <person name="Roe B.A."/>
        </authorList>
    </citation>
    <scope>NUCLEOTIDE SEQUENCE [LARGE SCALE GENOMIC DNA]</scope>
    <source>
        <strain evidence="2">A17</strain>
        <strain evidence="4 5">cv. Jemalong A17</strain>
    </source>
</reference>
<dbReference type="HOGENOM" id="CLU_2561722_0_0_1"/>
<dbReference type="InterPro" id="IPR017411">
    <property type="entry name" value="Tom22_pln"/>
</dbReference>
<proteinExistence type="predicted"/>
<dbReference type="CDD" id="cd22884">
    <property type="entry name" value="TOM22"/>
    <property type="match status" value="1"/>
</dbReference>
<evidence type="ECO:0000313" key="3">
    <source>
        <dbReference type="EMBL" id="RHN74189.1"/>
    </source>
</evidence>